<evidence type="ECO:0000256" key="2">
    <source>
        <dbReference type="ARBA" id="ARBA00022448"/>
    </source>
</evidence>
<evidence type="ECO:0000256" key="4">
    <source>
        <dbReference type="ARBA" id="ARBA00022692"/>
    </source>
</evidence>
<dbReference type="GO" id="GO:0005886">
    <property type="term" value="C:plasma membrane"/>
    <property type="evidence" value="ECO:0007669"/>
    <property type="project" value="UniProtKB-SubCell"/>
</dbReference>
<keyword evidence="2" id="KW-0813">Transport</keyword>
<keyword evidence="9" id="KW-1185">Reference proteome</keyword>
<dbReference type="GO" id="GO:0006835">
    <property type="term" value="P:dicarboxylic acid transport"/>
    <property type="evidence" value="ECO:0007669"/>
    <property type="project" value="TreeGrafter"/>
</dbReference>
<protein>
    <submittedName>
        <fullName evidence="8">Na+/H+ dicarboxylate symporter</fullName>
    </submittedName>
</protein>
<organism evidence="8 9">
    <name type="scientific">Corynebacterium mustelae</name>
    <dbReference type="NCBI Taxonomy" id="571915"/>
    <lineage>
        <taxon>Bacteria</taxon>
        <taxon>Bacillati</taxon>
        <taxon>Actinomycetota</taxon>
        <taxon>Actinomycetes</taxon>
        <taxon>Mycobacteriales</taxon>
        <taxon>Corynebacteriaceae</taxon>
        <taxon>Corynebacterium</taxon>
    </lineage>
</organism>
<dbReference type="EMBL" id="CP011542">
    <property type="protein sequence ID" value="AKK04442.1"/>
    <property type="molecule type" value="Genomic_DNA"/>
</dbReference>
<dbReference type="RefSeq" id="WP_047260864.1">
    <property type="nucleotide sequence ID" value="NZ_CP011542.1"/>
</dbReference>
<dbReference type="PANTHER" id="PTHR42865">
    <property type="entry name" value="PROTON/GLUTAMATE-ASPARTATE SYMPORTER"/>
    <property type="match status" value="1"/>
</dbReference>
<feature type="transmembrane region" description="Helical" evidence="7">
    <location>
        <begin position="99"/>
        <end position="120"/>
    </location>
</feature>
<feature type="transmembrane region" description="Helical" evidence="7">
    <location>
        <begin position="172"/>
        <end position="190"/>
    </location>
</feature>
<gene>
    <name evidence="8" type="ORF">CMUST_00425</name>
</gene>
<dbReference type="KEGG" id="cmv:CMUST_00425"/>
<dbReference type="GO" id="GO:0015293">
    <property type="term" value="F:symporter activity"/>
    <property type="evidence" value="ECO:0007669"/>
    <property type="project" value="UniProtKB-KW"/>
</dbReference>
<dbReference type="Pfam" id="PF00375">
    <property type="entry name" value="SDF"/>
    <property type="match status" value="1"/>
</dbReference>
<dbReference type="PRINTS" id="PR00173">
    <property type="entry name" value="EDTRNSPORT"/>
</dbReference>
<dbReference type="STRING" id="571915.CMUST_00425"/>
<feature type="transmembrane region" description="Helical" evidence="7">
    <location>
        <begin position="327"/>
        <end position="344"/>
    </location>
</feature>
<dbReference type="SUPFAM" id="SSF118215">
    <property type="entry name" value="Proton glutamate symport protein"/>
    <property type="match status" value="1"/>
</dbReference>
<reference evidence="8 9" key="1">
    <citation type="journal article" date="2015" name="Genome Announc.">
        <title>Complete Genome Sequence of the Type Strain Corynebacterium mustelae DSM 45274, Isolated from Various Tissues of a Male Ferret with Lethal Sepsis.</title>
        <authorList>
            <person name="Ruckert C."/>
            <person name="Eimer J."/>
            <person name="Winkler A."/>
            <person name="Tauch A."/>
        </authorList>
    </citation>
    <scope>NUCLEOTIDE SEQUENCE [LARGE SCALE GENOMIC DNA]</scope>
    <source>
        <strain evidence="8 9">DSM 45274</strain>
    </source>
</reference>
<feature type="transmembrane region" description="Helical" evidence="7">
    <location>
        <begin position="202"/>
        <end position="226"/>
    </location>
</feature>
<keyword evidence="4 7" id="KW-0812">Transmembrane</keyword>
<keyword evidence="5 7" id="KW-1133">Transmembrane helix</keyword>
<feature type="transmembrane region" description="Helical" evidence="7">
    <location>
        <begin position="246"/>
        <end position="267"/>
    </location>
</feature>
<proteinExistence type="predicted"/>
<dbReference type="InterPro" id="IPR001991">
    <property type="entry name" value="Na-dicarboxylate_symporter"/>
</dbReference>
<comment type="subcellular location">
    <subcellularLocation>
        <location evidence="1">Cell membrane</location>
        <topology evidence="1">Multi-pass membrane protein</topology>
    </subcellularLocation>
</comment>
<dbReference type="AlphaFoldDB" id="A0A0G3H010"/>
<evidence type="ECO:0000256" key="5">
    <source>
        <dbReference type="ARBA" id="ARBA00022989"/>
    </source>
</evidence>
<dbReference type="InterPro" id="IPR036458">
    <property type="entry name" value="Na:dicarbo_symporter_sf"/>
</dbReference>
<evidence type="ECO:0000256" key="6">
    <source>
        <dbReference type="ARBA" id="ARBA00023136"/>
    </source>
</evidence>
<sequence>MTNGATKSRIIPAWLRGFGVQITLGLIIGVILGLVARNLNAGLPEEEMSWLSSVLAWLGGTYVQLLKIMIAPLIFAAVVTSISNLRKVANAARLAIQTLIWFAITAFFSVTSAILIGLIFKPGINSTIDAATAAEPSKTGSWLGFINSVIPNNILGLTAKVQDSGTTLDFNALQLIVVSMAIGIAALKAGKAAEPFLSFTESLLNVVQVVLWWIIRLAPIGTAALLGNAVATYGWDALGSLAQFVFVIYLGLAVVIFGIYPAVLAYHRIPVIGFFKRVWPITSLGFVTRSSMGTMPVNQRVAEKSMGVPRAYASFAIPLGATTKMDGCAAVFPAIAAIFVANFYNVELNFTHYILIVLVSVFGSAATAGTTGATVMLTLTLSTLGLPLAGVGLLLATEPIIDMGRTAVNVTGQNLISVIVAKREGLLNQKVWDAAEHGHSAFDEAVNEDPIDAAIDSTPEHMSESATTPSK</sequence>
<evidence type="ECO:0000256" key="7">
    <source>
        <dbReference type="SAM" id="Phobius"/>
    </source>
</evidence>
<name>A0A0G3H010_9CORY</name>
<dbReference type="Proteomes" id="UP000035199">
    <property type="component" value="Chromosome"/>
</dbReference>
<dbReference type="PANTHER" id="PTHR42865:SF7">
    <property type="entry name" value="PROTON_GLUTAMATE-ASPARTATE SYMPORTER"/>
    <property type="match status" value="1"/>
</dbReference>
<evidence type="ECO:0000256" key="3">
    <source>
        <dbReference type="ARBA" id="ARBA00022475"/>
    </source>
</evidence>
<dbReference type="Gene3D" id="1.10.3860.10">
    <property type="entry name" value="Sodium:dicarboxylate symporter"/>
    <property type="match status" value="1"/>
</dbReference>
<feature type="transmembrane region" description="Helical" evidence="7">
    <location>
        <begin position="350"/>
        <end position="368"/>
    </location>
</feature>
<dbReference type="PATRIC" id="fig|571915.4.peg.88"/>
<reference evidence="9" key="2">
    <citation type="submission" date="2015-05" db="EMBL/GenBank/DDBJ databases">
        <title>Complete genome sequence of Corynebacterium mustelae DSM 45274, isolated from various tissues of a male ferret with lethal sepsis.</title>
        <authorList>
            <person name="Ruckert C."/>
            <person name="Albersmeier A."/>
            <person name="Winkler A."/>
            <person name="Tauch A."/>
        </authorList>
    </citation>
    <scope>NUCLEOTIDE SEQUENCE [LARGE SCALE GENOMIC DNA]</scope>
    <source>
        <strain evidence="9">DSM 45274</strain>
    </source>
</reference>
<evidence type="ECO:0000313" key="8">
    <source>
        <dbReference type="EMBL" id="AKK04442.1"/>
    </source>
</evidence>
<feature type="transmembrane region" description="Helical" evidence="7">
    <location>
        <begin position="375"/>
        <end position="396"/>
    </location>
</feature>
<evidence type="ECO:0000256" key="1">
    <source>
        <dbReference type="ARBA" id="ARBA00004651"/>
    </source>
</evidence>
<dbReference type="OrthoDB" id="9766690at2"/>
<accession>A0A0G3H010</accession>
<keyword evidence="6 7" id="KW-0472">Membrane</keyword>
<evidence type="ECO:0000313" key="9">
    <source>
        <dbReference type="Proteomes" id="UP000035199"/>
    </source>
</evidence>
<feature type="transmembrane region" description="Helical" evidence="7">
    <location>
        <begin position="12"/>
        <end position="35"/>
    </location>
</feature>
<keyword evidence="3" id="KW-1003">Cell membrane</keyword>
<feature type="transmembrane region" description="Helical" evidence="7">
    <location>
        <begin position="55"/>
        <end position="79"/>
    </location>
</feature>